<sequence length="99" mass="10385">MCQLVRAPTEACAGQQYCCETFANPAPACHHLSPRGAHPAPGAAGNCCAAKNRGVRQWYPCPLRCRRRLSVEPCSRHAAASGQSPAGTCRPPCAGEAPL</sequence>
<dbReference type="EMBL" id="OFSP01000024">
    <property type="protein sequence ID" value="SOY55623.1"/>
    <property type="molecule type" value="Genomic_DNA"/>
</dbReference>
<name>A0A375BVU6_9BURK</name>
<dbReference type="Proteomes" id="UP000256297">
    <property type="component" value="Chromosome CBM2589_b"/>
</dbReference>
<evidence type="ECO:0000256" key="1">
    <source>
        <dbReference type="SAM" id="MobiDB-lite"/>
    </source>
</evidence>
<protein>
    <submittedName>
        <fullName evidence="2">Uncharacterized protein</fullName>
    </submittedName>
</protein>
<evidence type="ECO:0000313" key="2">
    <source>
        <dbReference type="EMBL" id="SOY55623.1"/>
    </source>
</evidence>
<comment type="caution">
    <text evidence="2">The sequence shown here is derived from an EMBL/GenBank/DDBJ whole genome shotgun (WGS) entry which is preliminary data.</text>
</comment>
<reference evidence="2" key="1">
    <citation type="submission" date="2018-01" db="EMBL/GenBank/DDBJ databases">
        <authorList>
            <person name="Clerissi C."/>
        </authorList>
    </citation>
    <scope>NUCLEOTIDE SEQUENCE</scope>
    <source>
        <strain evidence="2">Cupriavidus taiwanensis STM 3521</strain>
    </source>
</reference>
<proteinExistence type="predicted"/>
<organism evidence="2">
    <name type="scientific">Cupriavidus taiwanensis</name>
    <dbReference type="NCBI Taxonomy" id="164546"/>
    <lineage>
        <taxon>Bacteria</taxon>
        <taxon>Pseudomonadati</taxon>
        <taxon>Pseudomonadota</taxon>
        <taxon>Betaproteobacteria</taxon>
        <taxon>Burkholderiales</taxon>
        <taxon>Burkholderiaceae</taxon>
        <taxon>Cupriavidus</taxon>
    </lineage>
</organism>
<feature type="region of interest" description="Disordered" evidence="1">
    <location>
        <begin position="78"/>
        <end position="99"/>
    </location>
</feature>
<accession>A0A375BVU6</accession>
<gene>
    <name evidence="2" type="ORF">CBM2589_B300060</name>
</gene>
<dbReference type="AlphaFoldDB" id="A0A375BVU6"/>